<name>A0ABV7CN54_9GAMM</name>
<protein>
    <submittedName>
        <fullName evidence="1">Uncharacterized protein</fullName>
    </submittedName>
</protein>
<evidence type="ECO:0000313" key="1">
    <source>
        <dbReference type="EMBL" id="MFC3033995.1"/>
    </source>
</evidence>
<dbReference type="EMBL" id="JBHRSD010000029">
    <property type="protein sequence ID" value="MFC3033995.1"/>
    <property type="molecule type" value="Genomic_DNA"/>
</dbReference>
<dbReference type="Proteomes" id="UP001595453">
    <property type="component" value="Unassembled WGS sequence"/>
</dbReference>
<gene>
    <name evidence="1" type="ORF">ACFOEE_15895</name>
</gene>
<organism evidence="1 2">
    <name type="scientific">Pseudoalteromonas fenneropenaei</name>
    <dbReference type="NCBI Taxonomy" id="1737459"/>
    <lineage>
        <taxon>Bacteria</taxon>
        <taxon>Pseudomonadati</taxon>
        <taxon>Pseudomonadota</taxon>
        <taxon>Gammaproteobacteria</taxon>
        <taxon>Alteromonadales</taxon>
        <taxon>Pseudoalteromonadaceae</taxon>
        <taxon>Pseudoalteromonas</taxon>
    </lineage>
</organism>
<keyword evidence="2" id="KW-1185">Reference proteome</keyword>
<evidence type="ECO:0000313" key="2">
    <source>
        <dbReference type="Proteomes" id="UP001595453"/>
    </source>
</evidence>
<dbReference type="RefSeq" id="WP_377126430.1">
    <property type="nucleotide sequence ID" value="NZ_JBHRSD010000029.1"/>
</dbReference>
<accession>A0ABV7CN54</accession>
<proteinExistence type="predicted"/>
<reference evidence="2" key="1">
    <citation type="journal article" date="2019" name="Int. J. Syst. Evol. Microbiol.">
        <title>The Global Catalogue of Microorganisms (GCM) 10K type strain sequencing project: providing services to taxonomists for standard genome sequencing and annotation.</title>
        <authorList>
            <consortium name="The Broad Institute Genomics Platform"/>
            <consortium name="The Broad Institute Genome Sequencing Center for Infectious Disease"/>
            <person name="Wu L."/>
            <person name="Ma J."/>
        </authorList>
    </citation>
    <scope>NUCLEOTIDE SEQUENCE [LARGE SCALE GENOMIC DNA]</scope>
    <source>
        <strain evidence="2">KCTC 42730</strain>
    </source>
</reference>
<comment type="caution">
    <text evidence="1">The sequence shown here is derived from an EMBL/GenBank/DDBJ whole genome shotgun (WGS) entry which is preliminary data.</text>
</comment>
<sequence length="500" mass="57983">MALQFEQFRIAILGDFPYRTALEGMLRGLGVFQLHIMADTQQLRLAVQTQHFEILFVAHSIHTLNNPYDVIADLIAAKQVPLSTRIVYLYETQVTFDYSCEYPFHQSACFKLPLKTAQLTDLLQQHQAFLQCFEVTLSYLELKQFRQAIHALKQIRGKNLAAHLLKARNHMIVNALTELGHYRLAERFLAPLLAKKHHWAQWAQFSIHYRLKDFAACLAFLQCEERQSQYPVRCFYWQIYLAMQQQDHHTANTLIKAYPVAHLSPMMLRLSTLVLTATRDATGVATLLSAYSKCHPDEPSLQRLRQLLEIKSVLFTLLFANPDSTYPHSLASLTTLLQTLPCYGEGDHQQQFQLLMMGLMLLKGQQQQVMAKLTLIVPHDWQDPLDLTLLRAYWAKLDQHDKALSLFAKSHHLLSTQLRNCRHVLTGVYHRLLFECVYPPEERITRYRQLILQALQCHHFQAALTLFKHAQTAGFVLPDIETTLLEHQQMKHLYSDYLTQ</sequence>